<proteinExistence type="predicted"/>
<sequence>MAIMRFESRSCAALMLFLSFWAAVRSVLGREFVVGGQRGWTASLAGSNLNYSSWVLRHRYYVGDKLLFNYQAEMSSVLEVNRQHFDSCDVTSFLASYNDGQTQITLSNPGPHWFISGDASQCQQGQKFGIVVLARTHHHISHIEITPEASPQPSPVPPPIIAMAPTPTSAAPSRTVSAMLLGLLLLGCWFLL</sequence>
<dbReference type="EMBL" id="CM055097">
    <property type="protein sequence ID" value="KAJ7552495.1"/>
    <property type="molecule type" value="Genomic_DNA"/>
</dbReference>
<keyword evidence="2" id="KW-1185">Reference proteome</keyword>
<dbReference type="Proteomes" id="UP001162992">
    <property type="component" value="Chromosome 6"/>
</dbReference>
<evidence type="ECO:0000313" key="2">
    <source>
        <dbReference type="Proteomes" id="UP001162992"/>
    </source>
</evidence>
<accession>A0ACC2DDW2</accession>
<reference evidence="2" key="1">
    <citation type="journal article" date="2024" name="Proc. Natl. Acad. Sci. U.S.A.">
        <title>Extraordinary preservation of gene collinearity over three hundred million years revealed in homosporous lycophytes.</title>
        <authorList>
            <person name="Li C."/>
            <person name="Wickell D."/>
            <person name="Kuo L.Y."/>
            <person name="Chen X."/>
            <person name="Nie B."/>
            <person name="Liao X."/>
            <person name="Peng D."/>
            <person name="Ji J."/>
            <person name="Jenkins J."/>
            <person name="Williams M."/>
            <person name="Shu S."/>
            <person name="Plott C."/>
            <person name="Barry K."/>
            <person name="Rajasekar S."/>
            <person name="Grimwood J."/>
            <person name="Han X."/>
            <person name="Sun S."/>
            <person name="Hou Z."/>
            <person name="He W."/>
            <person name="Dai G."/>
            <person name="Sun C."/>
            <person name="Schmutz J."/>
            <person name="Leebens-Mack J.H."/>
            <person name="Li F.W."/>
            <person name="Wang L."/>
        </authorList>
    </citation>
    <scope>NUCLEOTIDE SEQUENCE [LARGE SCALE GENOMIC DNA]</scope>
    <source>
        <strain evidence="2">cv. PW_Plant_1</strain>
    </source>
</reference>
<organism evidence="1 2">
    <name type="scientific">Diphasiastrum complanatum</name>
    <name type="common">Issler's clubmoss</name>
    <name type="synonym">Lycopodium complanatum</name>
    <dbReference type="NCBI Taxonomy" id="34168"/>
    <lineage>
        <taxon>Eukaryota</taxon>
        <taxon>Viridiplantae</taxon>
        <taxon>Streptophyta</taxon>
        <taxon>Embryophyta</taxon>
        <taxon>Tracheophyta</taxon>
        <taxon>Lycopodiopsida</taxon>
        <taxon>Lycopodiales</taxon>
        <taxon>Lycopodiaceae</taxon>
        <taxon>Lycopodioideae</taxon>
        <taxon>Diphasiastrum</taxon>
    </lineage>
</organism>
<comment type="caution">
    <text evidence="1">The sequence shown here is derived from an EMBL/GenBank/DDBJ whole genome shotgun (WGS) entry which is preliminary data.</text>
</comment>
<gene>
    <name evidence="1" type="ORF">O6H91_06G057800</name>
</gene>
<protein>
    <submittedName>
        <fullName evidence="1">Uncharacterized protein</fullName>
    </submittedName>
</protein>
<evidence type="ECO:0000313" key="1">
    <source>
        <dbReference type="EMBL" id="KAJ7552495.1"/>
    </source>
</evidence>
<name>A0ACC2DDW2_DIPCM</name>